<dbReference type="SUPFAM" id="SSF51182">
    <property type="entry name" value="RmlC-like cupins"/>
    <property type="match status" value="1"/>
</dbReference>
<dbReference type="PANTHER" id="PTHR36540">
    <property type="entry name" value="PYRIMIDINE/PURINE NUCLEOSIDE PHOSPHORYLASE"/>
    <property type="match status" value="1"/>
</dbReference>
<comment type="caution">
    <text evidence="4">The sequence shown here is derived from an EMBL/GenBank/DDBJ whole genome shotgun (WGS) entry which is preliminary data.</text>
</comment>
<keyword evidence="1 3" id="KW-0328">Glycosyltransferase</keyword>
<dbReference type="EMBL" id="BJYS01000017">
    <property type="protein sequence ID" value="GEO04819.1"/>
    <property type="molecule type" value="Genomic_DNA"/>
</dbReference>
<dbReference type="EC" id="2.4.2.2" evidence="3"/>
<dbReference type="InterPro" id="IPR011051">
    <property type="entry name" value="RmlC_Cupin_sf"/>
</dbReference>
<dbReference type="InterPro" id="IPR014710">
    <property type="entry name" value="RmlC-like_jellyroll"/>
</dbReference>
<evidence type="ECO:0000313" key="4">
    <source>
        <dbReference type="EMBL" id="GEO04819.1"/>
    </source>
</evidence>
<accession>A0A512AYN2</accession>
<dbReference type="EC" id="2.4.2.1" evidence="3"/>
<gene>
    <name evidence="3" type="primary">ppnP</name>
    <name evidence="4" type="ORF">AAE02nite_24830</name>
</gene>
<comment type="catalytic activity">
    <reaction evidence="3">
        <text>adenosine + phosphate = alpha-D-ribose 1-phosphate + adenine</text>
        <dbReference type="Rhea" id="RHEA:27642"/>
        <dbReference type="ChEBI" id="CHEBI:16335"/>
        <dbReference type="ChEBI" id="CHEBI:16708"/>
        <dbReference type="ChEBI" id="CHEBI:43474"/>
        <dbReference type="ChEBI" id="CHEBI:57720"/>
        <dbReference type="EC" id="2.4.2.1"/>
    </reaction>
</comment>
<comment type="catalytic activity">
    <reaction evidence="3">
        <text>xanthosine + phosphate = alpha-D-ribose 1-phosphate + xanthine</text>
        <dbReference type="Rhea" id="RHEA:27638"/>
        <dbReference type="ChEBI" id="CHEBI:17712"/>
        <dbReference type="ChEBI" id="CHEBI:18107"/>
        <dbReference type="ChEBI" id="CHEBI:43474"/>
        <dbReference type="ChEBI" id="CHEBI:57720"/>
        <dbReference type="EC" id="2.4.2.1"/>
    </reaction>
</comment>
<dbReference type="Proteomes" id="UP000321532">
    <property type="component" value="Unassembled WGS sequence"/>
</dbReference>
<dbReference type="FunFam" id="2.60.120.10:FF:000016">
    <property type="entry name" value="Pyrimidine/purine nucleoside phosphorylase"/>
    <property type="match status" value="1"/>
</dbReference>
<dbReference type="CDD" id="cd20296">
    <property type="entry name" value="cupin_PpnP-like"/>
    <property type="match status" value="1"/>
</dbReference>
<protein>
    <recommendedName>
        <fullName evidence="3">Pyrimidine/purine nucleoside phosphorylase</fullName>
        <ecNumber evidence="3">2.4.2.1</ecNumber>
        <ecNumber evidence="3">2.4.2.2</ecNumber>
    </recommendedName>
    <alternativeName>
        <fullName evidence="3">Adenosine phosphorylase</fullName>
    </alternativeName>
    <alternativeName>
        <fullName evidence="3">Cytidine phosphorylase</fullName>
    </alternativeName>
    <alternativeName>
        <fullName evidence="3">Guanosine phosphorylase</fullName>
    </alternativeName>
    <alternativeName>
        <fullName evidence="3">Inosine phosphorylase</fullName>
    </alternativeName>
    <alternativeName>
        <fullName evidence="3">Thymidine phosphorylase</fullName>
    </alternativeName>
    <alternativeName>
        <fullName evidence="3">Uridine phosphorylase</fullName>
    </alternativeName>
    <alternativeName>
        <fullName evidence="3">Xanthosine phosphorylase</fullName>
    </alternativeName>
</protein>
<dbReference type="Pfam" id="PF06865">
    <property type="entry name" value="Ppnp"/>
    <property type="match status" value="1"/>
</dbReference>
<reference evidence="4 5" key="1">
    <citation type="submission" date="2019-07" db="EMBL/GenBank/DDBJ databases">
        <title>Whole genome shotgun sequence of Adhaeribacter aerolatus NBRC 106133.</title>
        <authorList>
            <person name="Hosoyama A."/>
            <person name="Uohara A."/>
            <person name="Ohji S."/>
            <person name="Ichikawa N."/>
        </authorList>
    </citation>
    <scope>NUCLEOTIDE SEQUENCE [LARGE SCALE GENOMIC DNA]</scope>
    <source>
        <strain evidence="4 5">NBRC 106133</strain>
    </source>
</reference>
<keyword evidence="5" id="KW-1185">Reference proteome</keyword>
<comment type="similarity">
    <text evidence="3">Belongs to the nucleoside phosphorylase PpnP family.</text>
</comment>
<evidence type="ECO:0000256" key="2">
    <source>
        <dbReference type="ARBA" id="ARBA00022679"/>
    </source>
</evidence>
<comment type="catalytic activity">
    <reaction evidence="3">
        <text>cytidine + phosphate = cytosine + alpha-D-ribose 1-phosphate</text>
        <dbReference type="Rhea" id="RHEA:52540"/>
        <dbReference type="ChEBI" id="CHEBI:16040"/>
        <dbReference type="ChEBI" id="CHEBI:17562"/>
        <dbReference type="ChEBI" id="CHEBI:43474"/>
        <dbReference type="ChEBI" id="CHEBI:57720"/>
        <dbReference type="EC" id="2.4.2.2"/>
    </reaction>
</comment>
<comment type="catalytic activity">
    <reaction evidence="3">
        <text>uridine + phosphate = alpha-D-ribose 1-phosphate + uracil</text>
        <dbReference type="Rhea" id="RHEA:24388"/>
        <dbReference type="ChEBI" id="CHEBI:16704"/>
        <dbReference type="ChEBI" id="CHEBI:17568"/>
        <dbReference type="ChEBI" id="CHEBI:43474"/>
        <dbReference type="ChEBI" id="CHEBI:57720"/>
        <dbReference type="EC" id="2.4.2.2"/>
    </reaction>
</comment>
<dbReference type="PANTHER" id="PTHR36540:SF1">
    <property type="entry name" value="PYRIMIDINE_PURINE NUCLEOSIDE PHOSPHORYLASE"/>
    <property type="match status" value="1"/>
</dbReference>
<evidence type="ECO:0000256" key="3">
    <source>
        <dbReference type="HAMAP-Rule" id="MF_01537"/>
    </source>
</evidence>
<dbReference type="AlphaFoldDB" id="A0A512AYN2"/>
<comment type="catalytic activity">
    <reaction evidence="3">
        <text>inosine + phosphate = alpha-D-ribose 1-phosphate + hypoxanthine</text>
        <dbReference type="Rhea" id="RHEA:27646"/>
        <dbReference type="ChEBI" id="CHEBI:17368"/>
        <dbReference type="ChEBI" id="CHEBI:17596"/>
        <dbReference type="ChEBI" id="CHEBI:43474"/>
        <dbReference type="ChEBI" id="CHEBI:57720"/>
        <dbReference type="EC" id="2.4.2.1"/>
    </reaction>
</comment>
<dbReference type="HAMAP" id="MF_01537">
    <property type="entry name" value="Nucleos_phosphorylase_PpnP"/>
    <property type="match status" value="1"/>
</dbReference>
<comment type="catalytic activity">
    <reaction evidence="3">
        <text>thymidine + phosphate = 2-deoxy-alpha-D-ribose 1-phosphate + thymine</text>
        <dbReference type="Rhea" id="RHEA:16037"/>
        <dbReference type="ChEBI" id="CHEBI:17748"/>
        <dbReference type="ChEBI" id="CHEBI:17821"/>
        <dbReference type="ChEBI" id="CHEBI:43474"/>
        <dbReference type="ChEBI" id="CHEBI:57259"/>
        <dbReference type="EC" id="2.4.2.2"/>
    </reaction>
</comment>
<evidence type="ECO:0000256" key="1">
    <source>
        <dbReference type="ARBA" id="ARBA00022676"/>
    </source>
</evidence>
<dbReference type="GO" id="GO:0005829">
    <property type="term" value="C:cytosol"/>
    <property type="evidence" value="ECO:0007669"/>
    <property type="project" value="TreeGrafter"/>
</dbReference>
<comment type="catalytic activity">
    <reaction evidence="3">
        <text>a purine D-ribonucleoside + phosphate = a purine nucleobase + alpha-D-ribose 1-phosphate</text>
        <dbReference type="Rhea" id="RHEA:19805"/>
        <dbReference type="ChEBI" id="CHEBI:26386"/>
        <dbReference type="ChEBI" id="CHEBI:43474"/>
        <dbReference type="ChEBI" id="CHEBI:57720"/>
        <dbReference type="ChEBI" id="CHEBI:142355"/>
        <dbReference type="EC" id="2.4.2.1"/>
    </reaction>
</comment>
<dbReference type="InterPro" id="IPR009664">
    <property type="entry name" value="Ppnp"/>
</dbReference>
<sequence length="93" mass="10045">MINVNEYFGGQVKSLGYTTTEGKSTVGVIAPGTYEFGTSMHEIMAVLEGELKVLLPGTENWETFAAGSKFEVPANASFKVEVAAPTAYLCQYR</sequence>
<dbReference type="Gene3D" id="2.60.120.10">
    <property type="entry name" value="Jelly Rolls"/>
    <property type="match status" value="1"/>
</dbReference>
<organism evidence="4 5">
    <name type="scientific">Adhaeribacter aerolatus</name>
    <dbReference type="NCBI Taxonomy" id="670289"/>
    <lineage>
        <taxon>Bacteria</taxon>
        <taxon>Pseudomonadati</taxon>
        <taxon>Bacteroidota</taxon>
        <taxon>Cytophagia</taxon>
        <taxon>Cytophagales</taxon>
        <taxon>Hymenobacteraceae</taxon>
        <taxon>Adhaeribacter</taxon>
    </lineage>
</organism>
<dbReference type="GO" id="GO:0047975">
    <property type="term" value="F:guanosine phosphorylase activity"/>
    <property type="evidence" value="ECO:0007669"/>
    <property type="project" value="RHEA"/>
</dbReference>
<dbReference type="GO" id="GO:0004731">
    <property type="term" value="F:purine-nucleoside phosphorylase activity"/>
    <property type="evidence" value="ECO:0007669"/>
    <property type="project" value="UniProtKB-UniRule"/>
</dbReference>
<dbReference type="RefSeq" id="WP_146898074.1">
    <property type="nucleotide sequence ID" value="NZ_BJYS01000017.1"/>
</dbReference>
<evidence type="ECO:0000313" key="5">
    <source>
        <dbReference type="Proteomes" id="UP000321532"/>
    </source>
</evidence>
<proteinExistence type="inferred from homology"/>
<comment type="function">
    <text evidence="3">Catalyzes the phosphorolysis of diverse nucleosides, yielding D-ribose 1-phosphate and the respective free bases. Can use uridine, adenosine, guanosine, cytidine, thymidine, inosine and xanthosine as substrates. Also catalyzes the reverse reactions.</text>
</comment>
<dbReference type="GO" id="GO:0004850">
    <property type="term" value="F:uridine phosphorylase activity"/>
    <property type="evidence" value="ECO:0007669"/>
    <property type="project" value="RHEA"/>
</dbReference>
<dbReference type="OrthoDB" id="9793848at2"/>
<dbReference type="GO" id="GO:0009032">
    <property type="term" value="F:thymidine phosphorylase activity"/>
    <property type="evidence" value="ECO:0007669"/>
    <property type="project" value="RHEA"/>
</dbReference>
<comment type="catalytic activity">
    <reaction evidence="3">
        <text>guanosine + phosphate = alpha-D-ribose 1-phosphate + guanine</text>
        <dbReference type="Rhea" id="RHEA:13233"/>
        <dbReference type="ChEBI" id="CHEBI:16235"/>
        <dbReference type="ChEBI" id="CHEBI:16750"/>
        <dbReference type="ChEBI" id="CHEBI:43474"/>
        <dbReference type="ChEBI" id="CHEBI:57720"/>
        <dbReference type="EC" id="2.4.2.1"/>
    </reaction>
</comment>
<name>A0A512AYN2_9BACT</name>
<keyword evidence="2 3" id="KW-0808">Transferase</keyword>